<evidence type="ECO:0000313" key="3">
    <source>
        <dbReference type="EMBL" id="MCW1921329.1"/>
    </source>
</evidence>
<keyword evidence="4" id="KW-1185">Reference proteome</keyword>
<evidence type="ECO:0000256" key="1">
    <source>
        <dbReference type="SAM" id="MobiDB-lite"/>
    </source>
</evidence>
<dbReference type="RefSeq" id="WP_264485438.1">
    <property type="nucleotide sequence ID" value="NZ_JAPDDT010000001.1"/>
</dbReference>
<evidence type="ECO:0000313" key="4">
    <source>
        <dbReference type="Proteomes" id="UP001320876"/>
    </source>
</evidence>
<organism evidence="3 4">
    <name type="scientific">Luteolibacter arcticus</name>
    <dbReference type="NCBI Taxonomy" id="1581411"/>
    <lineage>
        <taxon>Bacteria</taxon>
        <taxon>Pseudomonadati</taxon>
        <taxon>Verrucomicrobiota</taxon>
        <taxon>Verrucomicrobiia</taxon>
        <taxon>Verrucomicrobiales</taxon>
        <taxon>Verrucomicrobiaceae</taxon>
        <taxon>Luteolibacter</taxon>
    </lineage>
</organism>
<proteinExistence type="predicted"/>
<dbReference type="Proteomes" id="UP001320876">
    <property type="component" value="Unassembled WGS sequence"/>
</dbReference>
<feature type="region of interest" description="Disordered" evidence="1">
    <location>
        <begin position="51"/>
        <end position="74"/>
    </location>
</feature>
<gene>
    <name evidence="3" type="ORF">OKA05_02120</name>
</gene>
<evidence type="ECO:0000256" key="2">
    <source>
        <dbReference type="SAM" id="Phobius"/>
    </source>
</evidence>
<dbReference type="EMBL" id="JAPDDT010000001">
    <property type="protein sequence ID" value="MCW1921329.1"/>
    <property type="molecule type" value="Genomic_DNA"/>
</dbReference>
<name>A0ABT3GCI4_9BACT</name>
<keyword evidence="2" id="KW-0472">Membrane</keyword>
<accession>A0ABT3GCI4</accession>
<reference evidence="3 4" key="1">
    <citation type="submission" date="2022-10" db="EMBL/GenBank/DDBJ databases">
        <title>Luteolibacter arcticus strain CCTCC AB 2014275, whole genome shotgun sequencing project.</title>
        <authorList>
            <person name="Zhao G."/>
            <person name="Shen L."/>
        </authorList>
    </citation>
    <scope>NUCLEOTIDE SEQUENCE [LARGE SCALE GENOMIC DNA]</scope>
    <source>
        <strain evidence="3 4">CCTCC AB 2014275</strain>
    </source>
</reference>
<comment type="caution">
    <text evidence="3">The sequence shown here is derived from an EMBL/GenBank/DDBJ whole genome shotgun (WGS) entry which is preliminary data.</text>
</comment>
<keyword evidence="2" id="KW-0812">Transmembrane</keyword>
<feature type="transmembrane region" description="Helical" evidence="2">
    <location>
        <begin position="27"/>
        <end position="48"/>
    </location>
</feature>
<keyword evidence="2" id="KW-1133">Transmembrane helix</keyword>
<protein>
    <submittedName>
        <fullName evidence="3">Uncharacterized protein</fullName>
    </submittedName>
</protein>
<sequence>MGPTFIHGSKPAVADYVHQSSERLSPAFWFALLLIPLAFVAGLIAGTFEKEKSAATPPPNLNAPITAEEIRNRR</sequence>